<evidence type="ECO:0000259" key="1">
    <source>
        <dbReference type="Pfam" id="PF02900"/>
    </source>
</evidence>
<dbReference type="InterPro" id="IPR004183">
    <property type="entry name" value="Xdiol_dOase_suB"/>
</dbReference>
<feature type="domain" description="Extradiol ring-cleavage dioxygenase class III enzyme subunit B" evidence="1">
    <location>
        <begin position="6"/>
        <end position="261"/>
    </location>
</feature>
<evidence type="ECO:0000313" key="3">
    <source>
        <dbReference type="Proteomes" id="UP000178723"/>
    </source>
</evidence>
<dbReference type="SUPFAM" id="SSF53213">
    <property type="entry name" value="LigB-like"/>
    <property type="match status" value="1"/>
</dbReference>
<sequence length="268" mass="30072">MALVFAAIVPHSPLLIPSIGKKNTNNLSKTIEAMQAVTQQLMAAKPETIIILSNHPLNPSSNSKSLTFNIHARYLANFEEFGEYGAGFSMPGDIAMAHHLKHRFDTLREKYPVTISSQEKLDGSISTTLFYLLKSQPNIKLVPINDTIEDDKPEFIIGERLRRPIYQEKTRIALVASLNLSHRLSELSPAGYSAKAKTFDQRVLEAISKKHPLTLARFKKETLLEVKECAVRPLLLLFGIVKNTHYTPEILSYENPFGIGHMVINLKL</sequence>
<dbReference type="GO" id="GO:0008198">
    <property type="term" value="F:ferrous iron binding"/>
    <property type="evidence" value="ECO:0007669"/>
    <property type="project" value="InterPro"/>
</dbReference>
<dbReference type="Proteomes" id="UP000178723">
    <property type="component" value="Unassembled WGS sequence"/>
</dbReference>
<dbReference type="EMBL" id="MGEP01000030">
    <property type="protein sequence ID" value="OGL87207.1"/>
    <property type="molecule type" value="Genomic_DNA"/>
</dbReference>
<comment type="caution">
    <text evidence="2">The sequence shown here is derived from an EMBL/GenBank/DDBJ whole genome shotgun (WGS) entry which is preliminary data.</text>
</comment>
<gene>
    <name evidence="2" type="ORF">A3I40_03545</name>
</gene>
<dbReference type="AlphaFoldDB" id="A0A1F7VB29"/>
<dbReference type="CDD" id="cd07951">
    <property type="entry name" value="ED_3B_N_AMMECR1"/>
    <property type="match status" value="1"/>
</dbReference>
<name>A0A1F7VB29_9BACT</name>
<proteinExistence type="predicted"/>
<organism evidence="2 3">
    <name type="scientific">Candidatus Uhrbacteria bacterium RIFCSPLOWO2_02_FULL_48_12</name>
    <dbReference type="NCBI Taxonomy" id="1802407"/>
    <lineage>
        <taxon>Bacteria</taxon>
        <taxon>Candidatus Uhriibacteriota</taxon>
    </lineage>
</organism>
<protein>
    <recommendedName>
        <fullName evidence="1">Extradiol ring-cleavage dioxygenase class III enzyme subunit B domain-containing protein</fullName>
    </recommendedName>
</protein>
<dbReference type="Pfam" id="PF02900">
    <property type="entry name" value="LigB"/>
    <property type="match status" value="1"/>
</dbReference>
<evidence type="ECO:0000313" key="2">
    <source>
        <dbReference type="EMBL" id="OGL87207.1"/>
    </source>
</evidence>
<dbReference type="Gene3D" id="3.40.830.10">
    <property type="entry name" value="LigB-like"/>
    <property type="match status" value="1"/>
</dbReference>
<reference evidence="2 3" key="1">
    <citation type="journal article" date="2016" name="Nat. Commun.">
        <title>Thousands of microbial genomes shed light on interconnected biogeochemical processes in an aquifer system.</title>
        <authorList>
            <person name="Anantharaman K."/>
            <person name="Brown C.T."/>
            <person name="Hug L.A."/>
            <person name="Sharon I."/>
            <person name="Castelle C.J."/>
            <person name="Probst A.J."/>
            <person name="Thomas B.C."/>
            <person name="Singh A."/>
            <person name="Wilkins M.J."/>
            <person name="Karaoz U."/>
            <person name="Brodie E.L."/>
            <person name="Williams K.H."/>
            <person name="Hubbard S.S."/>
            <person name="Banfield J.F."/>
        </authorList>
    </citation>
    <scope>NUCLEOTIDE SEQUENCE [LARGE SCALE GENOMIC DNA]</scope>
</reference>
<dbReference type="STRING" id="1802407.A3I40_03545"/>
<dbReference type="GO" id="GO:0016702">
    <property type="term" value="F:oxidoreductase activity, acting on single donors with incorporation of molecular oxygen, incorporation of two atoms of oxygen"/>
    <property type="evidence" value="ECO:0007669"/>
    <property type="project" value="UniProtKB-ARBA"/>
</dbReference>
<accession>A0A1F7VB29</accession>